<proteinExistence type="inferred from homology"/>
<dbReference type="EC" id="3.1.26.5" evidence="7 8"/>
<dbReference type="InterPro" id="IPR020539">
    <property type="entry name" value="RNase_P_CS"/>
</dbReference>
<dbReference type="GO" id="GO:0004526">
    <property type="term" value="F:ribonuclease P activity"/>
    <property type="evidence" value="ECO:0007669"/>
    <property type="project" value="UniProtKB-UniRule"/>
</dbReference>
<name>A0A2D6YFR2_9DELT</name>
<sequence length="123" mass="14267">MRLVTSRCYPKQVRLCGRSEVARIFQYGDYQGLGLISIKYLASPSPESRFLVTVSKKVGHAPLRNRLKRLLREAIRHHRHQICQPADVCFMITNKPRRPVEQTYIESTVHQAFQFLNAQTAEN</sequence>
<comment type="catalytic activity">
    <reaction evidence="7">
        <text>Endonucleolytic cleavage of RNA, removing 5'-extranucleotides from tRNA precursor.</text>
        <dbReference type="EC" id="3.1.26.5"/>
    </reaction>
</comment>
<gene>
    <name evidence="7 9" type="primary">rnpA</name>
    <name evidence="9" type="ORF">CMN54_00920</name>
</gene>
<dbReference type="InterPro" id="IPR000100">
    <property type="entry name" value="RNase_P"/>
</dbReference>
<dbReference type="GO" id="GO:0042781">
    <property type="term" value="F:3'-tRNA processing endoribonuclease activity"/>
    <property type="evidence" value="ECO:0007669"/>
    <property type="project" value="TreeGrafter"/>
</dbReference>
<protein>
    <recommendedName>
        <fullName evidence="7 8">Ribonuclease P protein component</fullName>
        <shortName evidence="7">RNase P protein</shortName>
        <shortName evidence="7">RNaseP protein</shortName>
        <ecNumber evidence="7 8">3.1.26.5</ecNumber>
    </recommendedName>
    <alternativeName>
        <fullName evidence="7">Protein C5</fullName>
    </alternativeName>
</protein>
<dbReference type="HAMAP" id="MF_00227">
    <property type="entry name" value="RNase_P"/>
    <property type="match status" value="1"/>
</dbReference>
<keyword evidence="6 7" id="KW-0694">RNA-binding</keyword>
<dbReference type="SUPFAM" id="SSF54211">
    <property type="entry name" value="Ribosomal protein S5 domain 2-like"/>
    <property type="match status" value="1"/>
</dbReference>
<evidence type="ECO:0000256" key="8">
    <source>
        <dbReference type="NCBIfam" id="TIGR00188"/>
    </source>
</evidence>
<reference evidence="10" key="1">
    <citation type="submission" date="2017-09" db="EMBL/GenBank/DDBJ databases">
        <title>The Reconstruction of 2,631 Draft Metagenome-Assembled Genomes from the Global Oceans.</title>
        <authorList>
            <person name="Tully B.J."/>
            <person name="Graham E.D."/>
            <person name="Heidelberg J.F."/>
        </authorList>
    </citation>
    <scope>NUCLEOTIDE SEQUENCE [LARGE SCALE GENOMIC DNA]</scope>
</reference>
<dbReference type="GO" id="GO:0030677">
    <property type="term" value="C:ribonuclease P complex"/>
    <property type="evidence" value="ECO:0007669"/>
    <property type="project" value="TreeGrafter"/>
</dbReference>
<evidence type="ECO:0000256" key="1">
    <source>
        <dbReference type="ARBA" id="ARBA00002663"/>
    </source>
</evidence>
<dbReference type="Proteomes" id="UP000226525">
    <property type="component" value="Unassembled WGS sequence"/>
</dbReference>
<keyword evidence="4 7" id="KW-0255">Endonuclease</keyword>
<keyword evidence="2 7" id="KW-0819">tRNA processing</keyword>
<dbReference type="Pfam" id="PF00825">
    <property type="entry name" value="Ribonuclease_P"/>
    <property type="match status" value="1"/>
</dbReference>
<evidence type="ECO:0000256" key="7">
    <source>
        <dbReference type="HAMAP-Rule" id="MF_00227"/>
    </source>
</evidence>
<dbReference type="GO" id="GO:0000049">
    <property type="term" value="F:tRNA binding"/>
    <property type="evidence" value="ECO:0007669"/>
    <property type="project" value="UniProtKB-UniRule"/>
</dbReference>
<dbReference type="PANTHER" id="PTHR33992:SF1">
    <property type="entry name" value="RIBONUCLEASE P PROTEIN COMPONENT"/>
    <property type="match status" value="1"/>
</dbReference>
<evidence type="ECO:0000256" key="3">
    <source>
        <dbReference type="ARBA" id="ARBA00022722"/>
    </source>
</evidence>
<evidence type="ECO:0000313" key="9">
    <source>
        <dbReference type="EMBL" id="MAH62016.1"/>
    </source>
</evidence>
<organism evidence="9 10">
    <name type="scientific">SAR324 cluster bacterium</name>
    <dbReference type="NCBI Taxonomy" id="2024889"/>
    <lineage>
        <taxon>Bacteria</taxon>
        <taxon>Deltaproteobacteria</taxon>
        <taxon>SAR324 cluster</taxon>
    </lineage>
</organism>
<evidence type="ECO:0000256" key="2">
    <source>
        <dbReference type="ARBA" id="ARBA00022694"/>
    </source>
</evidence>
<dbReference type="GO" id="GO:0001682">
    <property type="term" value="P:tRNA 5'-leader removal"/>
    <property type="evidence" value="ECO:0007669"/>
    <property type="project" value="UniProtKB-UniRule"/>
</dbReference>
<evidence type="ECO:0000256" key="5">
    <source>
        <dbReference type="ARBA" id="ARBA00022801"/>
    </source>
</evidence>
<dbReference type="PANTHER" id="PTHR33992">
    <property type="entry name" value="RIBONUCLEASE P PROTEIN COMPONENT"/>
    <property type="match status" value="1"/>
</dbReference>
<comment type="subunit">
    <text evidence="7">Consists of a catalytic RNA component (M1 or rnpB) and a protein subunit.</text>
</comment>
<evidence type="ECO:0000256" key="6">
    <source>
        <dbReference type="ARBA" id="ARBA00022884"/>
    </source>
</evidence>
<dbReference type="AlphaFoldDB" id="A0A2D6YFR2"/>
<dbReference type="InterPro" id="IPR014721">
    <property type="entry name" value="Ribsml_uS5_D2-typ_fold_subgr"/>
</dbReference>
<keyword evidence="3 7" id="KW-0540">Nuclease</keyword>
<dbReference type="Gene3D" id="3.30.230.10">
    <property type="match status" value="1"/>
</dbReference>
<evidence type="ECO:0000313" key="10">
    <source>
        <dbReference type="Proteomes" id="UP000226525"/>
    </source>
</evidence>
<dbReference type="EMBL" id="NZEX01000009">
    <property type="protein sequence ID" value="MAH62016.1"/>
    <property type="molecule type" value="Genomic_DNA"/>
</dbReference>
<evidence type="ECO:0000256" key="4">
    <source>
        <dbReference type="ARBA" id="ARBA00022759"/>
    </source>
</evidence>
<comment type="similarity">
    <text evidence="7">Belongs to the RnpA family.</text>
</comment>
<comment type="function">
    <text evidence="1 7">RNaseP catalyzes the removal of the 5'-leader sequence from pre-tRNA to produce the mature 5'-terminus. It can also cleave other RNA substrates such as 4.5S RNA. The protein component plays an auxiliary but essential role in vivo by binding to the 5'-leader sequence and broadening the substrate specificity of the ribozyme.</text>
</comment>
<accession>A0A2D6YFR2</accession>
<keyword evidence="5 7" id="KW-0378">Hydrolase</keyword>
<comment type="caution">
    <text evidence="9">The sequence shown here is derived from an EMBL/GenBank/DDBJ whole genome shotgun (WGS) entry which is preliminary data.</text>
</comment>
<dbReference type="PROSITE" id="PS00648">
    <property type="entry name" value="RIBONUCLEASE_P"/>
    <property type="match status" value="1"/>
</dbReference>
<dbReference type="InterPro" id="IPR020568">
    <property type="entry name" value="Ribosomal_Su5_D2-typ_SF"/>
</dbReference>
<dbReference type="NCBIfam" id="TIGR00188">
    <property type="entry name" value="rnpA"/>
    <property type="match status" value="1"/>
</dbReference>